<dbReference type="Proteomes" id="UP000789570">
    <property type="component" value="Unassembled WGS sequence"/>
</dbReference>
<reference evidence="1" key="1">
    <citation type="submission" date="2021-06" db="EMBL/GenBank/DDBJ databases">
        <authorList>
            <person name="Kallberg Y."/>
            <person name="Tangrot J."/>
            <person name="Rosling A."/>
        </authorList>
    </citation>
    <scope>NUCLEOTIDE SEQUENCE</scope>
    <source>
        <strain evidence="1">UK204</strain>
    </source>
</reference>
<organism evidence="1 2">
    <name type="scientific">Funneliformis caledonium</name>
    <dbReference type="NCBI Taxonomy" id="1117310"/>
    <lineage>
        <taxon>Eukaryota</taxon>
        <taxon>Fungi</taxon>
        <taxon>Fungi incertae sedis</taxon>
        <taxon>Mucoromycota</taxon>
        <taxon>Glomeromycotina</taxon>
        <taxon>Glomeromycetes</taxon>
        <taxon>Glomerales</taxon>
        <taxon>Glomeraceae</taxon>
        <taxon>Funneliformis</taxon>
    </lineage>
</organism>
<evidence type="ECO:0000313" key="1">
    <source>
        <dbReference type="EMBL" id="CAG8634193.1"/>
    </source>
</evidence>
<evidence type="ECO:0000313" key="2">
    <source>
        <dbReference type="Proteomes" id="UP000789570"/>
    </source>
</evidence>
<sequence>CELETLLRSLKPEMREYQKALSLKRQLKQETLHLSYVCYTLSQQAQGRRASRRCMTTRCDEKKVNKENEESVVINYLYIYLHKESPSKRLAKEIENDPSNPFVAFGLPSKNDSDELYCPSSDESKYHNISVQKASENNIREAAEILSLNHIFLFEEHTLTGIQKTIEPESLKIIFENIRNEFIPYQLSDNDIVRYYTIVKTANQNFQNCKPLLRKWQKQVEDDQEDLILEVFESIALHDVGIYSYVSAKKPFISEKHALVRISWCEKYKEKTAYDWVQVIFSDESSVEIGKQS</sequence>
<gene>
    <name evidence="1" type="ORF">FCALED_LOCUS10227</name>
</gene>
<accession>A0A9N9DFV5</accession>
<protein>
    <submittedName>
        <fullName evidence="1">6143_t:CDS:1</fullName>
    </submittedName>
</protein>
<dbReference type="GO" id="GO:0003676">
    <property type="term" value="F:nucleic acid binding"/>
    <property type="evidence" value="ECO:0007669"/>
    <property type="project" value="InterPro"/>
</dbReference>
<name>A0A9N9DFV5_9GLOM</name>
<comment type="caution">
    <text evidence="1">The sequence shown here is derived from an EMBL/GenBank/DDBJ whole genome shotgun (WGS) entry which is preliminary data.</text>
</comment>
<dbReference type="InterPro" id="IPR036397">
    <property type="entry name" value="RNaseH_sf"/>
</dbReference>
<dbReference type="Gene3D" id="3.30.420.10">
    <property type="entry name" value="Ribonuclease H-like superfamily/Ribonuclease H"/>
    <property type="match status" value="1"/>
</dbReference>
<proteinExistence type="predicted"/>
<dbReference type="OrthoDB" id="2429120at2759"/>
<dbReference type="AlphaFoldDB" id="A0A9N9DFV5"/>
<keyword evidence="2" id="KW-1185">Reference proteome</keyword>
<dbReference type="EMBL" id="CAJVPQ010003655">
    <property type="protein sequence ID" value="CAG8634193.1"/>
    <property type="molecule type" value="Genomic_DNA"/>
</dbReference>
<feature type="non-terminal residue" evidence="1">
    <location>
        <position position="293"/>
    </location>
</feature>